<comment type="similarity">
    <text evidence="1">Belongs to the ACBP family.</text>
</comment>
<dbReference type="EMBL" id="HBNR01084218">
    <property type="protein sequence ID" value="CAE4661788.1"/>
    <property type="molecule type" value="Transcribed_RNA"/>
</dbReference>
<keyword evidence="4" id="KW-0472">Membrane</keyword>
<gene>
    <name evidence="6" type="ORF">AMON00008_LOCUS60313</name>
</gene>
<name>A0A7S4VRT3_9DINO</name>
<dbReference type="PANTHER" id="PTHR23310:SF62">
    <property type="entry name" value="ACYL-COA BINDING PROTEIN 1, ISOFORM A"/>
    <property type="match status" value="1"/>
</dbReference>
<feature type="region of interest" description="Disordered" evidence="3">
    <location>
        <begin position="411"/>
        <end position="489"/>
    </location>
</feature>
<feature type="transmembrane region" description="Helical" evidence="4">
    <location>
        <begin position="114"/>
        <end position="133"/>
    </location>
</feature>
<keyword evidence="2" id="KW-0446">Lipid-binding</keyword>
<evidence type="ECO:0000256" key="1">
    <source>
        <dbReference type="ARBA" id="ARBA00005567"/>
    </source>
</evidence>
<evidence type="ECO:0000259" key="5">
    <source>
        <dbReference type="PROSITE" id="PS51228"/>
    </source>
</evidence>
<dbReference type="GO" id="GO:0000062">
    <property type="term" value="F:fatty-acyl-CoA binding"/>
    <property type="evidence" value="ECO:0007669"/>
    <property type="project" value="InterPro"/>
</dbReference>
<dbReference type="GO" id="GO:0006631">
    <property type="term" value="P:fatty acid metabolic process"/>
    <property type="evidence" value="ECO:0007669"/>
    <property type="project" value="TreeGrafter"/>
</dbReference>
<dbReference type="PROSITE" id="PS51228">
    <property type="entry name" value="ACB_2"/>
    <property type="match status" value="1"/>
</dbReference>
<organism evidence="6">
    <name type="scientific">Alexandrium monilatum</name>
    <dbReference type="NCBI Taxonomy" id="311494"/>
    <lineage>
        <taxon>Eukaryota</taxon>
        <taxon>Sar</taxon>
        <taxon>Alveolata</taxon>
        <taxon>Dinophyceae</taxon>
        <taxon>Gonyaulacales</taxon>
        <taxon>Pyrocystaceae</taxon>
        <taxon>Alexandrium</taxon>
    </lineage>
</organism>
<dbReference type="SUPFAM" id="SSF47027">
    <property type="entry name" value="Acyl-CoA binding protein"/>
    <property type="match status" value="1"/>
</dbReference>
<evidence type="ECO:0000256" key="4">
    <source>
        <dbReference type="SAM" id="Phobius"/>
    </source>
</evidence>
<feature type="transmembrane region" description="Helical" evidence="4">
    <location>
        <begin position="36"/>
        <end position="60"/>
    </location>
</feature>
<feature type="transmembrane region" description="Helical" evidence="4">
    <location>
        <begin position="80"/>
        <end position="102"/>
    </location>
</feature>
<feature type="compositionally biased region" description="Acidic residues" evidence="3">
    <location>
        <begin position="415"/>
        <end position="424"/>
    </location>
</feature>
<dbReference type="AlphaFoldDB" id="A0A7S4VRT3"/>
<dbReference type="InterPro" id="IPR014352">
    <property type="entry name" value="FERM/acyl-CoA-bd_prot_sf"/>
</dbReference>
<dbReference type="PANTHER" id="PTHR23310">
    <property type="entry name" value="ACYL-COA-BINDING PROTEIN, ACBP"/>
    <property type="match status" value="1"/>
</dbReference>
<evidence type="ECO:0000256" key="3">
    <source>
        <dbReference type="SAM" id="MobiDB-lite"/>
    </source>
</evidence>
<feature type="region of interest" description="Disordered" evidence="3">
    <location>
        <begin position="177"/>
        <end position="197"/>
    </location>
</feature>
<reference evidence="6" key="1">
    <citation type="submission" date="2021-01" db="EMBL/GenBank/DDBJ databases">
        <authorList>
            <person name="Corre E."/>
            <person name="Pelletier E."/>
            <person name="Niang G."/>
            <person name="Scheremetjew M."/>
            <person name="Finn R."/>
            <person name="Kale V."/>
            <person name="Holt S."/>
            <person name="Cochrane G."/>
            <person name="Meng A."/>
            <person name="Brown T."/>
            <person name="Cohen L."/>
        </authorList>
    </citation>
    <scope>NUCLEOTIDE SEQUENCE</scope>
    <source>
        <strain evidence="6">CCMP3105</strain>
    </source>
</reference>
<keyword evidence="4" id="KW-0812">Transmembrane</keyword>
<feature type="region of interest" description="Disordered" evidence="3">
    <location>
        <begin position="1"/>
        <end position="20"/>
    </location>
</feature>
<dbReference type="PRINTS" id="PR00689">
    <property type="entry name" value="ACOABINDINGP"/>
</dbReference>
<evidence type="ECO:0000313" key="6">
    <source>
        <dbReference type="EMBL" id="CAE4661788.1"/>
    </source>
</evidence>
<dbReference type="InterPro" id="IPR035984">
    <property type="entry name" value="Acyl-CoA-binding_sf"/>
</dbReference>
<sequence length="572" mass="63223">MPKRSRRSQQHEHRPDDAPPDIPDWLQFVVDHQAQVLFLCDSVLVTGFAVYTLPAVIAPLTEDAFTVVSDFAWSNGSPSFVLMISIMLAFTCLSVLAGLRGIRVALKERGLRRFAAATCFLAIVFEALVWYTASEAAMARPPLFRIVNVICQDTTVWGCERPAEDALPHGVSRWLQGSEGQTGEARPPHRARGAASGREEAHLAGLRDPHLRSSLGLGAAGRRLTAADSAIRFEESMRDREESLGQSEFCRRIHRLCVEPPGFHFARSCVCSGQWTASEFHDAAVQQAPGHWRGSVGAYCDAWRLATRLREDREASEWCYVSPEVECSDGAVGAYSVGGRLFTRGDGPCTSAVESRSKMAQEAFQALRRPVKLCGILGVLVLTLPICAFLLRRMPSKATVWHERRVVHNTVSSNDTDDSDLDDVESTKGSHAKSGSLFQSGSSHARAGRYAHGGDVQMGYADYSRHSSDHSQASPSRAAPRQHRTKQEAELELRFEEAQQDARRLLSDGTPQDLVNRIYAYYSQAEKGDASGERPSVFHPRDRAKYDSWASCRGMSRTEAVEGYVRTVNLLE</sequence>
<feature type="domain" description="ACB" evidence="5">
    <location>
        <begin position="491"/>
        <end position="572"/>
    </location>
</feature>
<accession>A0A7S4VRT3</accession>
<dbReference type="InterPro" id="IPR000582">
    <property type="entry name" value="Acyl-CoA-binding_protein"/>
</dbReference>
<keyword evidence="4" id="KW-1133">Transmembrane helix</keyword>
<evidence type="ECO:0000256" key="2">
    <source>
        <dbReference type="ARBA" id="ARBA00023121"/>
    </source>
</evidence>
<protein>
    <recommendedName>
        <fullName evidence="5">ACB domain-containing protein</fullName>
    </recommendedName>
</protein>
<dbReference type="Gene3D" id="1.20.80.10">
    <property type="match status" value="1"/>
</dbReference>
<proteinExistence type="inferred from homology"/>
<dbReference type="Pfam" id="PF00887">
    <property type="entry name" value="ACBP"/>
    <property type="match status" value="1"/>
</dbReference>